<gene>
    <name evidence="1" type="ORF">DXD04_05655</name>
</gene>
<dbReference type="RefSeq" id="WP_117671623.1">
    <property type="nucleotide sequence ID" value="NZ_CABOGR010000008.1"/>
</dbReference>
<name>A0A3E4N495_9BACT</name>
<evidence type="ECO:0000313" key="2">
    <source>
        <dbReference type="Proteomes" id="UP000260862"/>
    </source>
</evidence>
<accession>A0A3E4N495</accession>
<comment type="caution">
    <text evidence="1">The sequence shown here is derived from an EMBL/GenBank/DDBJ whole genome shotgun (WGS) entry which is preliminary data.</text>
</comment>
<protein>
    <submittedName>
        <fullName evidence="1">Uncharacterized protein</fullName>
    </submittedName>
</protein>
<dbReference type="Proteomes" id="UP000260862">
    <property type="component" value="Unassembled WGS sequence"/>
</dbReference>
<proteinExistence type="predicted"/>
<evidence type="ECO:0000313" key="1">
    <source>
        <dbReference type="EMBL" id="RGK56810.1"/>
    </source>
</evidence>
<sequence length="71" mass="8268">MDKPIDIPANLYKDEVVCFMADRYRTTTERVMQCFLVQETGIPVPEKESLPFRLTDNEMEILRELLSRSGS</sequence>
<dbReference type="EMBL" id="QSQT01000008">
    <property type="protein sequence ID" value="RGK56810.1"/>
    <property type="molecule type" value="Genomic_DNA"/>
</dbReference>
<dbReference type="AlphaFoldDB" id="A0A3E4N495"/>
<organism evidence="1 2">
    <name type="scientific">Phocaeicola plebeius</name>
    <dbReference type="NCBI Taxonomy" id="310297"/>
    <lineage>
        <taxon>Bacteria</taxon>
        <taxon>Pseudomonadati</taxon>
        <taxon>Bacteroidota</taxon>
        <taxon>Bacteroidia</taxon>
        <taxon>Bacteroidales</taxon>
        <taxon>Bacteroidaceae</taxon>
        <taxon>Phocaeicola</taxon>
    </lineage>
</organism>
<keyword evidence="2" id="KW-1185">Reference proteome</keyword>
<reference evidence="1 2" key="1">
    <citation type="submission" date="2018-08" db="EMBL/GenBank/DDBJ databases">
        <title>A genome reference for cultivated species of the human gut microbiota.</title>
        <authorList>
            <person name="Zou Y."/>
            <person name="Xue W."/>
            <person name="Luo G."/>
        </authorList>
    </citation>
    <scope>NUCLEOTIDE SEQUENCE [LARGE SCALE GENOMIC DNA]</scope>
    <source>
        <strain evidence="1 2">TF10-3AC</strain>
    </source>
</reference>